<keyword evidence="1" id="KW-0732">Signal</keyword>
<dbReference type="KEGG" id="schy:GVO57_08405"/>
<organism evidence="2 3">
    <name type="scientific">Sphingomonas changnyeongensis</name>
    <dbReference type="NCBI Taxonomy" id="2698679"/>
    <lineage>
        <taxon>Bacteria</taxon>
        <taxon>Pseudomonadati</taxon>
        <taxon>Pseudomonadota</taxon>
        <taxon>Alphaproteobacteria</taxon>
        <taxon>Sphingomonadales</taxon>
        <taxon>Sphingomonadaceae</taxon>
        <taxon>Sphingomonas</taxon>
    </lineage>
</organism>
<dbReference type="EMBL" id="CP047895">
    <property type="protein sequence ID" value="QHL90837.1"/>
    <property type="molecule type" value="Genomic_DNA"/>
</dbReference>
<proteinExistence type="predicted"/>
<reference evidence="2 3" key="1">
    <citation type="submission" date="2020-01" db="EMBL/GenBank/DDBJ databases">
        <title>Sphingomonas sp. C33 whole genome sequece.</title>
        <authorList>
            <person name="Park C."/>
        </authorList>
    </citation>
    <scope>NUCLEOTIDE SEQUENCE [LARGE SCALE GENOMIC DNA]</scope>
    <source>
        <strain evidence="2 3">C33</strain>
    </source>
</reference>
<evidence type="ECO:0000313" key="2">
    <source>
        <dbReference type="EMBL" id="QHL90837.1"/>
    </source>
</evidence>
<accession>A0A7Z2S8N8</accession>
<feature type="signal peptide" evidence="1">
    <location>
        <begin position="1"/>
        <end position="19"/>
    </location>
</feature>
<gene>
    <name evidence="2" type="ORF">GVO57_08405</name>
</gene>
<sequence>MNKLFAAALIGFAAVPAVAQNHAGHGAAAPATAARFTLDTPIEQIVADPAGKAALDTAVPGISTHPAFDQFKSMSLRQVQPFSNGALTDETMAKAEAALAAVK</sequence>
<feature type="chain" id="PRO_5030778988" evidence="1">
    <location>
        <begin position="20"/>
        <end position="103"/>
    </location>
</feature>
<evidence type="ECO:0000256" key="1">
    <source>
        <dbReference type="SAM" id="SignalP"/>
    </source>
</evidence>
<protein>
    <submittedName>
        <fullName evidence="2">Uncharacterized protein</fullName>
    </submittedName>
</protein>
<dbReference type="Proteomes" id="UP000464468">
    <property type="component" value="Chromosome"/>
</dbReference>
<dbReference type="AlphaFoldDB" id="A0A7Z2S8N8"/>
<evidence type="ECO:0000313" key="3">
    <source>
        <dbReference type="Proteomes" id="UP000464468"/>
    </source>
</evidence>
<keyword evidence="3" id="KW-1185">Reference proteome</keyword>
<dbReference type="RefSeq" id="WP_160592763.1">
    <property type="nucleotide sequence ID" value="NZ_CP047895.1"/>
</dbReference>
<name>A0A7Z2S8N8_9SPHN</name>